<feature type="compositionally biased region" description="Gly residues" evidence="1">
    <location>
        <begin position="79"/>
        <end position="89"/>
    </location>
</feature>
<dbReference type="Proteomes" id="UP000276349">
    <property type="component" value="Unassembled WGS sequence"/>
</dbReference>
<feature type="region of interest" description="Disordered" evidence="1">
    <location>
        <begin position="46"/>
        <end position="89"/>
    </location>
</feature>
<reference evidence="3 4" key="1">
    <citation type="submission" date="2018-12" db="EMBL/GenBank/DDBJ databases">
        <authorList>
            <person name="Yu L."/>
        </authorList>
    </citation>
    <scope>NUCLEOTIDE SEQUENCE [LARGE SCALE GENOMIC DNA]</scope>
    <source>
        <strain evidence="3 4">S5H2222</strain>
    </source>
</reference>
<sequence>MSIILGIFAIVVSGYLIFLACFLIFRLLISIINWIKWLRLAPYEKEREKKRKRRRNYNSNSSSSDSWWSSDSASSSSDSGGGDGGGGGD</sequence>
<evidence type="ECO:0000313" key="4">
    <source>
        <dbReference type="Proteomes" id="UP000276349"/>
    </source>
</evidence>
<keyword evidence="2" id="KW-0472">Membrane</keyword>
<gene>
    <name evidence="3" type="ORF">EKG35_02055</name>
</gene>
<proteinExistence type="predicted"/>
<keyword evidence="2" id="KW-0812">Transmembrane</keyword>
<dbReference type="EMBL" id="RXNR01000004">
    <property type="protein sequence ID" value="RTQ95786.1"/>
    <property type="molecule type" value="Genomic_DNA"/>
</dbReference>
<comment type="caution">
    <text evidence="3">The sequence shown here is derived from an EMBL/GenBank/DDBJ whole genome shotgun (WGS) entry which is preliminary data.</text>
</comment>
<evidence type="ECO:0000256" key="2">
    <source>
        <dbReference type="SAM" id="Phobius"/>
    </source>
</evidence>
<dbReference type="RefSeq" id="WP_126292652.1">
    <property type="nucleotide sequence ID" value="NZ_CP155468.1"/>
</dbReference>
<name>A0A3S0HPS4_9BACI</name>
<evidence type="ECO:0000313" key="3">
    <source>
        <dbReference type="EMBL" id="RTQ95786.1"/>
    </source>
</evidence>
<dbReference type="AlphaFoldDB" id="A0A3S0HPS4"/>
<protein>
    <submittedName>
        <fullName evidence="3">Uncharacterized protein</fullName>
    </submittedName>
</protein>
<keyword evidence="2" id="KW-1133">Transmembrane helix</keyword>
<accession>A0A3S0HPS4</accession>
<keyword evidence="4" id="KW-1185">Reference proteome</keyword>
<feature type="compositionally biased region" description="Low complexity" evidence="1">
    <location>
        <begin position="58"/>
        <end position="78"/>
    </location>
</feature>
<evidence type="ECO:0000256" key="1">
    <source>
        <dbReference type="SAM" id="MobiDB-lite"/>
    </source>
</evidence>
<feature type="transmembrane region" description="Helical" evidence="2">
    <location>
        <begin position="6"/>
        <end position="29"/>
    </location>
</feature>
<organism evidence="3 4">
    <name type="scientific">Lysinibacillus telephonicus</name>
    <dbReference type="NCBI Taxonomy" id="1714840"/>
    <lineage>
        <taxon>Bacteria</taxon>
        <taxon>Bacillati</taxon>
        <taxon>Bacillota</taxon>
        <taxon>Bacilli</taxon>
        <taxon>Bacillales</taxon>
        <taxon>Bacillaceae</taxon>
        <taxon>Lysinibacillus</taxon>
    </lineage>
</organism>